<feature type="domain" description="HTH tetR-type" evidence="5">
    <location>
        <begin position="6"/>
        <end position="66"/>
    </location>
</feature>
<organism evidence="6 7">
    <name type="scientific">Leptobacterium flavescens</name>
    <dbReference type="NCBI Taxonomy" id="472055"/>
    <lineage>
        <taxon>Bacteria</taxon>
        <taxon>Pseudomonadati</taxon>
        <taxon>Bacteroidota</taxon>
        <taxon>Flavobacteriia</taxon>
        <taxon>Flavobacteriales</taxon>
        <taxon>Flavobacteriaceae</taxon>
        <taxon>Leptobacterium</taxon>
    </lineage>
</organism>
<dbReference type="EMBL" id="JAABOO010000002">
    <property type="protein sequence ID" value="NER13339.1"/>
    <property type="molecule type" value="Genomic_DNA"/>
</dbReference>
<keyword evidence="1" id="KW-0805">Transcription regulation</keyword>
<dbReference type="PANTHER" id="PTHR47506:SF3">
    <property type="entry name" value="HTH-TYPE TRANSCRIPTIONAL REGULATOR LMRA"/>
    <property type="match status" value="1"/>
</dbReference>
<comment type="caution">
    <text evidence="6">The sequence shown here is derived from an EMBL/GenBank/DDBJ whole genome shotgun (WGS) entry which is preliminary data.</text>
</comment>
<dbReference type="Pfam" id="PF16925">
    <property type="entry name" value="TetR_C_13"/>
    <property type="match status" value="1"/>
</dbReference>
<keyword evidence="7" id="KW-1185">Reference proteome</keyword>
<sequence length="198" mass="22625">MLTKAERTSQFIIETVAPIFNRKGYAATSLSDLTEATGMTKGAIYGNFKNKEELALAALNHNIRKLVKKVEDQISTTQSPVQKLFIITNFYRFYNDYTRDFGGCPVLNIGIDASNQHEILMERVRYVISKLQKSISDIIDDGKARNEIKPTVNSEAYARRIFAMIEGAAFVSHTMQDNQYMKEMMNHIDQMILQELKK</sequence>
<feature type="DNA-binding region" description="H-T-H motif" evidence="4">
    <location>
        <begin position="29"/>
        <end position="48"/>
    </location>
</feature>
<dbReference type="InterPro" id="IPR001647">
    <property type="entry name" value="HTH_TetR"/>
</dbReference>
<gene>
    <name evidence="6" type="ORF">GWK08_07810</name>
</gene>
<evidence type="ECO:0000259" key="5">
    <source>
        <dbReference type="PROSITE" id="PS50977"/>
    </source>
</evidence>
<evidence type="ECO:0000256" key="2">
    <source>
        <dbReference type="ARBA" id="ARBA00023125"/>
    </source>
</evidence>
<dbReference type="PRINTS" id="PR00455">
    <property type="entry name" value="HTHTETR"/>
</dbReference>
<name>A0A6P0UNC0_9FLAO</name>
<proteinExistence type="predicted"/>
<evidence type="ECO:0000313" key="6">
    <source>
        <dbReference type="EMBL" id="NER13339.1"/>
    </source>
</evidence>
<evidence type="ECO:0000256" key="1">
    <source>
        <dbReference type="ARBA" id="ARBA00023015"/>
    </source>
</evidence>
<protein>
    <submittedName>
        <fullName evidence="6">TetR family transcriptional regulator</fullName>
    </submittedName>
</protein>
<dbReference type="AlphaFoldDB" id="A0A6P0UNC0"/>
<dbReference type="InterPro" id="IPR009057">
    <property type="entry name" value="Homeodomain-like_sf"/>
</dbReference>
<dbReference type="PROSITE" id="PS50977">
    <property type="entry name" value="HTH_TETR_2"/>
    <property type="match status" value="1"/>
</dbReference>
<dbReference type="RefSeq" id="WP_163606382.1">
    <property type="nucleotide sequence ID" value="NZ_JAABOO010000002.1"/>
</dbReference>
<dbReference type="SUPFAM" id="SSF48498">
    <property type="entry name" value="Tetracyclin repressor-like, C-terminal domain"/>
    <property type="match status" value="1"/>
</dbReference>
<accession>A0A6P0UNC0</accession>
<dbReference type="PANTHER" id="PTHR47506">
    <property type="entry name" value="TRANSCRIPTIONAL REGULATORY PROTEIN"/>
    <property type="match status" value="1"/>
</dbReference>
<evidence type="ECO:0000256" key="3">
    <source>
        <dbReference type="ARBA" id="ARBA00023163"/>
    </source>
</evidence>
<keyword evidence="2 4" id="KW-0238">DNA-binding</keyword>
<dbReference type="SUPFAM" id="SSF46689">
    <property type="entry name" value="Homeodomain-like"/>
    <property type="match status" value="1"/>
</dbReference>
<keyword evidence="3" id="KW-0804">Transcription</keyword>
<dbReference type="GO" id="GO:0003677">
    <property type="term" value="F:DNA binding"/>
    <property type="evidence" value="ECO:0007669"/>
    <property type="project" value="UniProtKB-UniRule"/>
</dbReference>
<reference evidence="6 7" key="1">
    <citation type="submission" date="2020-01" db="EMBL/GenBank/DDBJ databases">
        <title>Leptobacterium flavescens.</title>
        <authorList>
            <person name="Wang G."/>
        </authorList>
    </citation>
    <scope>NUCLEOTIDE SEQUENCE [LARGE SCALE GENOMIC DNA]</scope>
    <source>
        <strain evidence="6 7">KCTC 22160</strain>
    </source>
</reference>
<evidence type="ECO:0000256" key="4">
    <source>
        <dbReference type="PROSITE-ProRule" id="PRU00335"/>
    </source>
</evidence>
<dbReference type="Pfam" id="PF00440">
    <property type="entry name" value="TetR_N"/>
    <property type="match status" value="1"/>
</dbReference>
<dbReference type="InterPro" id="IPR011075">
    <property type="entry name" value="TetR_C"/>
</dbReference>
<dbReference type="InterPro" id="IPR036271">
    <property type="entry name" value="Tet_transcr_reg_TetR-rel_C_sf"/>
</dbReference>
<dbReference type="Proteomes" id="UP000468581">
    <property type="component" value="Unassembled WGS sequence"/>
</dbReference>
<dbReference type="Gene3D" id="1.10.357.10">
    <property type="entry name" value="Tetracycline Repressor, domain 2"/>
    <property type="match status" value="1"/>
</dbReference>
<evidence type="ECO:0000313" key="7">
    <source>
        <dbReference type="Proteomes" id="UP000468581"/>
    </source>
</evidence>